<keyword evidence="13 18" id="KW-0694">RNA-binding</keyword>
<evidence type="ECO:0000256" key="2">
    <source>
        <dbReference type="ARBA" id="ARBA00001946"/>
    </source>
</evidence>
<evidence type="ECO:0000259" key="20">
    <source>
        <dbReference type="PROSITE" id="PS50142"/>
    </source>
</evidence>
<comment type="cofactor">
    <cofactor evidence="1">
        <name>Mn(2+)</name>
        <dbReference type="ChEBI" id="CHEBI:29035"/>
    </cofactor>
</comment>
<keyword evidence="12" id="KW-0460">Magnesium</keyword>
<evidence type="ECO:0000256" key="9">
    <source>
        <dbReference type="ARBA" id="ARBA00022806"/>
    </source>
</evidence>
<dbReference type="FunFam" id="3.40.50.300:FF:000628">
    <property type="entry name" value="Endoribonuclease Dicer"/>
    <property type="match status" value="1"/>
</dbReference>
<dbReference type="PROSITE" id="PS51194">
    <property type="entry name" value="HELICASE_CTER"/>
    <property type="match status" value="1"/>
</dbReference>
<dbReference type="PROSITE" id="PS00517">
    <property type="entry name" value="RNASE_3_1"/>
    <property type="match status" value="1"/>
</dbReference>
<evidence type="ECO:0000256" key="1">
    <source>
        <dbReference type="ARBA" id="ARBA00001936"/>
    </source>
</evidence>
<keyword evidence="14" id="KW-0051">Antiviral defense</keyword>
<accession>A0A6A6VY62</accession>
<feature type="domain" description="RNase III" evidence="20">
    <location>
        <begin position="1263"/>
        <end position="1414"/>
    </location>
</feature>
<dbReference type="SMART" id="SM00535">
    <property type="entry name" value="RIBOc"/>
    <property type="match status" value="2"/>
</dbReference>
<dbReference type="SMART" id="SM00490">
    <property type="entry name" value="HELICc"/>
    <property type="match status" value="1"/>
</dbReference>
<feature type="domain" description="Helicase ATP-binding" evidence="22">
    <location>
        <begin position="127"/>
        <end position="311"/>
    </location>
</feature>
<dbReference type="CDD" id="cd18034">
    <property type="entry name" value="DEXHc_dicer"/>
    <property type="match status" value="1"/>
</dbReference>
<dbReference type="FunFam" id="1.10.1520.10:FF:000015">
    <property type="entry name" value="Dicer-like protein 1"/>
    <property type="match status" value="1"/>
</dbReference>
<evidence type="ECO:0000256" key="11">
    <source>
        <dbReference type="ARBA" id="ARBA00022840"/>
    </source>
</evidence>
<evidence type="ECO:0000259" key="22">
    <source>
        <dbReference type="PROSITE" id="PS51192"/>
    </source>
</evidence>
<keyword evidence="4" id="KW-0930">Antiviral protein</keyword>
<dbReference type="GO" id="GO:0005737">
    <property type="term" value="C:cytoplasm"/>
    <property type="evidence" value="ECO:0007669"/>
    <property type="project" value="TreeGrafter"/>
</dbReference>
<keyword evidence="6" id="KW-0677">Repeat</keyword>
<keyword evidence="10" id="KW-0862">Zinc</keyword>
<dbReference type="InterPro" id="IPR006935">
    <property type="entry name" value="Helicase/UvrB_N"/>
</dbReference>
<dbReference type="SMART" id="SM00487">
    <property type="entry name" value="DEXDc"/>
    <property type="match status" value="1"/>
</dbReference>
<evidence type="ECO:0000256" key="16">
    <source>
        <dbReference type="ARBA" id="ARBA00025403"/>
    </source>
</evidence>
<dbReference type="InterPro" id="IPR005034">
    <property type="entry name" value="Dicer_dimerisation"/>
</dbReference>
<keyword evidence="15" id="KW-0464">Manganese</keyword>
<dbReference type="Gene3D" id="3.30.160.380">
    <property type="entry name" value="Dicer dimerisation domain"/>
    <property type="match status" value="1"/>
</dbReference>
<evidence type="ECO:0000256" key="10">
    <source>
        <dbReference type="ARBA" id="ARBA00022833"/>
    </source>
</evidence>
<dbReference type="PANTHER" id="PTHR14950:SF62">
    <property type="entry name" value="DICER-LIKE PROTEIN 1"/>
    <property type="match status" value="1"/>
</dbReference>
<evidence type="ECO:0000256" key="6">
    <source>
        <dbReference type="ARBA" id="ARBA00022737"/>
    </source>
</evidence>
<dbReference type="GO" id="GO:0005524">
    <property type="term" value="F:ATP binding"/>
    <property type="evidence" value="ECO:0007669"/>
    <property type="project" value="UniProtKB-KW"/>
</dbReference>
<dbReference type="PANTHER" id="PTHR14950">
    <property type="entry name" value="DICER-RELATED"/>
    <property type="match status" value="1"/>
</dbReference>
<evidence type="ECO:0000259" key="21">
    <source>
        <dbReference type="PROSITE" id="PS50821"/>
    </source>
</evidence>
<keyword evidence="9" id="KW-0347">Helicase</keyword>
<dbReference type="Pfam" id="PF04851">
    <property type="entry name" value="ResIII"/>
    <property type="match status" value="1"/>
</dbReference>
<dbReference type="Pfam" id="PF00636">
    <property type="entry name" value="Ribonuclease_3"/>
    <property type="match status" value="2"/>
</dbReference>
<dbReference type="GO" id="GO:0051607">
    <property type="term" value="P:defense response to virus"/>
    <property type="evidence" value="ECO:0007669"/>
    <property type="project" value="UniProtKB-KW"/>
</dbReference>
<evidence type="ECO:0000313" key="26">
    <source>
        <dbReference type="Proteomes" id="UP000799437"/>
    </source>
</evidence>
<dbReference type="PROSITE" id="PS50142">
    <property type="entry name" value="RNASE_3_2"/>
    <property type="match status" value="2"/>
</dbReference>
<dbReference type="InterPro" id="IPR038248">
    <property type="entry name" value="Dicer_dimer_sf"/>
</dbReference>
<evidence type="ECO:0000256" key="15">
    <source>
        <dbReference type="ARBA" id="ARBA00023211"/>
    </source>
</evidence>
<feature type="domain" description="Helicase C-terminal" evidence="23">
    <location>
        <begin position="450"/>
        <end position="632"/>
    </location>
</feature>
<evidence type="ECO:0000256" key="8">
    <source>
        <dbReference type="ARBA" id="ARBA00022801"/>
    </source>
</evidence>
<dbReference type="InterPro" id="IPR027417">
    <property type="entry name" value="P-loop_NTPase"/>
</dbReference>
<dbReference type="PROSITE" id="PS51327">
    <property type="entry name" value="DICER_DSRBF"/>
    <property type="match status" value="1"/>
</dbReference>
<evidence type="ECO:0000256" key="19">
    <source>
        <dbReference type="SAM" id="MobiDB-lite"/>
    </source>
</evidence>
<dbReference type="InterPro" id="IPR001650">
    <property type="entry name" value="Helicase_C-like"/>
</dbReference>
<dbReference type="RefSeq" id="XP_033597041.1">
    <property type="nucleotide sequence ID" value="XM_033742893.1"/>
</dbReference>
<dbReference type="GO" id="GO:0003677">
    <property type="term" value="F:DNA binding"/>
    <property type="evidence" value="ECO:0007669"/>
    <property type="project" value="InterPro"/>
</dbReference>
<evidence type="ECO:0000256" key="18">
    <source>
        <dbReference type="PROSITE-ProRule" id="PRU00657"/>
    </source>
</evidence>
<protein>
    <recommendedName>
        <fullName evidence="3">Dicer-like protein 1</fullName>
    </recommendedName>
</protein>
<dbReference type="Pfam" id="PF00271">
    <property type="entry name" value="Helicase_C"/>
    <property type="match status" value="1"/>
</dbReference>
<dbReference type="FunFam" id="3.40.50.300:FF:001669">
    <property type="entry name" value="Dicer-like protein 1"/>
    <property type="match status" value="1"/>
</dbReference>
<keyword evidence="5" id="KW-0479">Metal-binding</keyword>
<keyword evidence="7" id="KW-0547">Nucleotide-binding</keyword>
<dbReference type="GO" id="GO:0003723">
    <property type="term" value="F:RNA binding"/>
    <property type="evidence" value="ECO:0007669"/>
    <property type="project" value="UniProtKB-UniRule"/>
</dbReference>
<comment type="similarity">
    <text evidence="17 18">Belongs to the helicase family. Dicer subfamily.</text>
</comment>
<name>A0A6A6VY62_9PEZI</name>
<evidence type="ECO:0000256" key="7">
    <source>
        <dbReference type="ARBA" id="ARBA00022741"/>
    </source>
</evidence>
<evidence type="ECO:0000256" key="3">
    <source>
        <dbReference type="ARBA" id="ARBA00020797"/>
    </source>
</evidence>
<organism evidence="25 26">
    <name type="scientific">Pseudovirgaria hyperparasitica</name>
    <dbReference type="NCBI Taxonomy" id="470096"/>
    <lineage>
        <taxon>Eukaryota</taxon>
        <taxon>Fungi</taxon>
        <taxon>Dikarya</taxon>
        <taxon>Ascomycota</taxon>
        <taxon>Pezizomycotina</taxon>
        <taxon>Dothideomycetes</taxon>
        <taxon>Dothideomycetes incertae sedis</taxon>
        <taxon>Acrospermales</taxon>
        <taxon>Acrospermaceae</taxon>
        <taxon>Pseudovirgaria</taxon>
    </lineage>
</organism>
<feature type="domain" description="PAZ" evidence="21">
    <location>
        <begin position="887"/>
        <end position="1021"/>
    </location>
</feature>
<dbReference type="SUPFAM" id="SSF52540">
    <property type="entry name" value="P-loop containing nucleoside triphosphate hydrolases"/>
    <property type="match status" value="2"/>
</dbReference>
<dbReference type="OrthoDB" id="416741at2759"/>
<feature type="compositionally biased region" description="Polar residues" evidence="19">
    <location>
        <begin position="17"/>
        <end position="31"/>
    </location>
</feature>
<dbReference type="Proteomes" id="UP000799437">
    <property type="component" value="Unassembled WGS sequence"/>
</dbReference>
<dbReference type="Gene3D" id="3.40.50.300">
    <property type="entry name" value="P-loop containing nucleotide triphosphate hydrolases"/>
    <property type="match status" value="2"/>
</dbReference>
<keyword evidence="11" id="KW-0067">ATP-binding</keyword>
<dbReference type="GeneID" id="54483947"/>
<dbReference type="GO" id="GO:0050688">
    <property type="term" value="P:regulation of defense response to virus"/>
    <property type="evidence" value="ECO:0007669"/>
    <property type="project" value="UniProtKB-KW"/>
</dbReference>
<feature type="region of interest" description="Disordered" evidence="19">
    <location>
        <begin position="1"/>
        <end position="66"/>
    </location>
</feature>
<dbReference type="Pfam" id="PF24995">
    <property type="entry name" value="DSRM_2"/>
    <property type="match status" value="1"/>
</dbReference>
<dbReference type="Pfam" id="PF03368">
    <property type="entry name" value="Dicer_dimer"/>
    <property type="match status" value="1"/>
</dbReference>
<dbReference type="GO" id="GO:0004525">
    <property type="term" value="F:ribonuclease III activity"/>
    <property type="evidence" value="ECO:0007669"/>
    <property type="project" value="InterPro"/>
</dbReference>
<comment type="function">
    <text evidence="16">Dicer-like endonuclease involved in cleaving double-stranded RNA in the RNA interference (RNAi) pathway. Produces 21 to 25 bp dsRNAs (siRNAs) which target the selective destruction of homologous RNAs leading to sequence-specific suppression of gene expression, called post-transcriptional gene silencing (PTGS). Part of a broad host defense response against viral infection and transposons.</text>
</comment>
<dbReference type="InterPro" id="IPR000999">
    <property type="entry name" value="RNase_III_dom"/>
</dbReference>
<dbReference type="CDD" id="cd00593">
    <property type="entry name" value="RIBOc"/>
    <property type="match status" value="2"/>
</dbReference>
<feature type="compositionally biased region" description="Polar residues" evidence="19">
    <location>
        <begin position="1"/>
        <end position="10"/>
    </location>
</feature>
<keyword evidence="8" id="KW-0378">Hydrolase</keyword>
<dbReference type="PROSITE" id="PS50821">
    <property type="entry name" value="PAZ"/>
    <property type="match status" value="1"/>
</dbReference>
<keyword evidence="26" id="KW-1185">Reference proteome</keyword>
<evidence type="ECO:0000313" key="25">
    <source>
        <dbReference type="EMBL" id="KAF2754590.1"/>
    </source>
</evidence>
<dbReference type="GO" id="GO:0046872">
    <property type="term" value="F:metal ion binding"/>
    <property type="evidence" value="ECO:0007669"/>
    <property type="project" value="UniProtKB-KW"/>
</dbReference>
<proteinExistence type="inferred from homology"/>
<dbReference type="CDD" id="cd18802">
    <property type="entry name" value="SF2_C_dicer"/>
    <property type="match status" value="1"/>
</dbReference>
<evidence type="ECO:0000259" key="24">
    <source>
        <dbReference type="PROSITE" id="PS51327"/>
    </source>
</evidence>
<dbReference type="InterPro" id="IPR003100">
    <property type="entry name" value="PAZ_dom"/>
</dbReference>
<evidence type="ECO:0000256" key="17">
    <source>
        <dbReference type="ARBA" id="ARBA00035116"/>
    </source>
</evidence>
<reference evidence="25" key="1">
    <citation type="journal article" date="2020" name="Stud. Mycol.">
        <title>101 Dothideomycetes genomes: a test case for predicting lifestyles and emergence of pathogens.</title>
        <authorList>
            <person name="Haridas S."/>
            <person name="Albert R."/>
            <person name="Binder M."/>
            <person name="Bloem J."/>
            <person name="Labutti K."/>
            <person name="Salamov A."/>
            <person name="Andreopoulos B."/>
            <person name="Baker S."/>
            <person name="Barry K."/>
            <person name="Bills G."/>
            <person name="Bluhm B."/>
            <person name="Cannon C."/>
            <person name="Castanera R."/>
            <person name="Culley D."/>
            <person name="Daum C."/>
            <person name="Ezra D."/>
            <person name="Gonzalez J."/>
            <person name="Henrissat B."/>
            <person name="Kuo A."/>
            <person name="Liang C."/>
            <person name="Lipzen A."/>
            <person name="Lutzoni F."/>
            <person name="Magnuson J."/>
            <person name="Mondo S."/>
            <person name="Nolan M."/>
            <person name="Ohm R."/>
            <person name="Pangilinan J."/>
            <person name="Park H.-J."/>
            <person name="Ramirez L."/>
            <person name="Alfaro M."/>
            <person name="Sun H."/>
            <person name="Tritt A."/>
            <person name="Yoshinaga Y."/>
            <person name="Zwiers L.-H."/>
            <person name="Turgeon B."/>
            <person name="Goodwin S."/>
            <person name="Spatafora J."/>
            <person name="Crous P."/>
            <person name="Grigoriev I."/>
        </authorList>
    </citation>
    <scope>NUCLEOTIDE SEQUENCE</scope>
    <source>
        <strain evidence="25">CBS 121739</strain>
    </source>
</reference>
<dbReference type="GO" id="GO:0005634">
    <property type="term" value="C:nucleus"/>
    <property type="evidence" value="ECO:0007669"/>
    <property type="project" value="TreeGrafter"/>
</dbReference>
<feature type="domain" description="Dicer dsRNA-binding fold" evidence="24">
    <location>
        <begin position="651"/>
        <end position="743"/>
    </location>
</feature>
<dbReference type="GO" id="GO:0004386">
    <property type="term" value="F:helicase activity"/>
    <property type="evidence" value="ECO:0007669"/>
    <property type="project" value="UniProtKB-KW"/>
</dbReference>
<evidence type="ECO:0000256" key="5">
    <source>
        <dbReference type="ARBA" id="ARBA00022723"/>
    </source>
</evidence>
<gene>
    <name evidence="25" type="ORF">EJ05DRAFT_469041</name>
</gene>
<sequence>MSTDQSSSFESGRHTVENTALSIAHVQNATEGLSELDSNQGGDSDDDDVVEKHSSNDNETPTISEKRRIENAVLKEYAEKLCARKTKTQIKEVLKTEKDESLSIRELLAKQETSKRIETPRDYQNELFEKAKEQNIIAVLDTGSGKTHIATLLLRWILDKELADREAGSPYKTAFFLVNSVNLVFQQSDYLQCNLDRSIEGICGANSCSLWSRATWEVKLKKNDVIVCTAEVLNHCLMHSFITMDRINLLIFDEAHHAKPGANHPYAVIMKEYYMKLLDITKRPRIFGMTASPVDANNDIEGAAQDLESLLNCQIATASNLDLVRNSIHKPKEEVVRYKRLRPPFETAFHQKLKEMYGGSKSFEKLSRTAKELSSQLGSWCSDIYWQFAFEEEEARKRENRKEREFSARKGDRVMAELDTEISKLKAASEMVTGRDFGIPAANENYLSSKVIVLHEWLQSYFERETTSRCIVFVERRATARLLHLLFGTIGGEYLRVGRLVGNGSGKKGEIQAASSTREQFLTISRFRRGELNCLFATSVAEEGLDIPDCNLIVRFDLYKTMIGYVQSRGRARRNNSVFLHMVEHGNYTQVETVLQSRQYEEIMRRFCESLPEDRLLDRKSENLEAALSEERGLRSYTDAKSGARLTYRLSLAVLAHFVDCLPKQGEMDVEAQPIYTTFSTGGKYRCEVVLPAHSPVSSATGRLYSRKITARCSAAFEACIMLRQKMFLDECLLPIYAKVLPAMRNAKLALDMNSKNLYPIKMKPDFWAHGRGQVPTTAYLTLLDVSDGLDRPHSPLGLLTRKPLPSFPRFPIFMDDGKRTDVISVSVLEGISITEDDAEGLTAFTLRVYSDLFAKTFEHDTAKMSYWLAPLGLTSEQISAGNLSGDLIDWGLIHQTVRQQSLEWKEDMPNEFLSDRFLVDVWDGGRRYYSLEVAPEYQAQDVVEQVKKGAKKVQQRVIDYTVSLFNKSAAYHRDRWNMNQPVLRVERTSFRRNLLAPPEAKERDPEKQVYVCPEPLRISIIPPETAVFCYAFPAIIHRLESYLVALEATQILGLDIGPEFALEAMTKDSDNTDEHENVQNNFRRGMGSNYERLEFIGDCFLKMAASIALYVQKPEDNEFFQHCERMTMTSNKNLFETAIRLRLPEHVRSFAFSRRLWYPDSITLLGGKGHKAKDGEGPQIQKHSLGDKTVADVCEAFIGAAYMQHNDPNHWVGKHWDNAVKAVTALVSSDIHAQTCWADYFASYKVPPWQICEVRPQQSAMAAAIESKHPYHFNYPRLLRSAFMHASYGTAIERIPSYERLEFLGDSLLDMVFINDIFYRFPHADPQWLTEHKMPMVSNKFLAALCVRLRFYPHIKRNAAKLDSNIKEWVDEITELERASKGEPDYWTAAKEPPKALADVVEAFVGALFVDSGFDFSQVQRFYDLHVKWFFADMSVYDAFANNHPTTRLQNLLSVNLGCREYRIATRPLESVLPGAKPTVLAMVMVHGRVIAHHEAESGRYGRVKVSTKALDRLDGLPPFEFRALYGCDCVHQEEEDIVEMETLKAGKVEELLQTQGNAVNEMSDGPGEKLGVDVVVTEDVMMEDIVVT</sequence>
<dbReference type="PROSITE" id="PS51192">
    <property type="entry name" value="HELICASE_ATP_BIND_1"/>
    <property type="match status" value="1"/>
</dbReference>
<evidence type="ECO:0000259" key="23">
    <source>
        <dbReference type="PROSITE" id="PS51194"/>
    </source>
</evidence>
<dbReference type="InterPro" id="IPR036389">
    <property type="entry name" value="RNase_III_sf"/>
</dbReference>
<feature type="domain" description="RNase III" evidence="20">
    <location>
        <begin position="1053"/>
        <end position="1207"/>
    </location>
</feature>
<dbReference type="InterPro" id="IPR014001">
    <property type="entry name" value="Helicase_ATP-bd"/>
</dbReference>
<evidence type="ECO:0000256" key="14">
    <source>
        <dbReference type="ARBA" id="ARBA00023118"/>
    </source>
</evidence>
<dbReference type="EMBL" id="ML996580">
    <property type="protein sequence ID" value="KAF2754590.1"/>
    <property type="molecule type" value="Genomic_DNA"/>
</dbReference>
<evidence type="ECO:0000256" key="13">
    <source>
        <dbReference type="ARBA" id="ARBA00022884"/>
    </source>
</evidence>
<comment type="cofactor">
    <cofactor evidence="2">
        <name>Mg(2+)</name>
        <dbReference type="ChEBI" id="CHEBI:18420"/>
    </cofactor>
</comment>
<evidence type="ECO:0000256" key="12">
    <source>
        <dbReference type="ARBA" id="ARBA00022842"/>
    </source>
</evidence>
<dbReference type="GO" id="GO:0030422">
    <property type="term" value="P:siRNA processing"/>
    <property type="evidence" value="ECO:0007669"/>
    <property type="project" value="TreeGrafter"/>
</dbReference>
<dbReference type="Gene3D" id="1.10.1520.10">
    <property type="entry name" value="Ribonuclease III domain"/>
    <property type="match status" value="2"/>
</dbReference>
<dbReference type="InterPro" id="IPR056755">
    <property type="entry name" value="DSRM_2"/>
</dbReference>
<evidence type="ECO:0000256" key="4">
    <source>
        <dbReference type="ARBA" id="ARBA00022721"/>
    </source>
</evidence>
<dbReference type="SUPFAM" id="SSF69065">
    <property type="entry name" value="RNase III domain-like"/>
    <property type="match status" value="2"/>
</dbReference>